<evidence type="ECO:0000313" key="2">
    <source>
        <dbReference type="Proteomes" id="UP001378592"/>
    </source>
</evidence>
<reference evidence="1 2" key="1">
    <citation type="submission" date="2024-03" db="EMBL/GenBank/DDBJ databases">
        <title>The genome assembly and annotation of the cricket Gryllus longicercus Weissman &amp; Gray.</title>
        <authorList>
            <person name="Szrajer S."/>
            <person name="Gray D."/>
            <person name="Ylla G."/>
        </authorList>
    </citation>
    <scope>NUCLEOTIDE SEQUENCE [LARGE SCALE GENOMIC DNA]</scope>
    <source>
        <strain evidence="1">DAG 2021-001</strain>
        <tissue evidence="1">Whole body minus gut</tissue>
    </source>
</reference>
<dbReference type="SUPFAM" id="SSF57756">
    <property type="entry name" value="Retrovirus zinc finger-like domains"/>
    <property type="match status" value="1"/>
</dbReference>
<gene>
    <name evidence="1" type="ORF">R5R35_014579</name>
</gene>
<dbReference type="InterPro" id="IPR036875">
    <property type="entry name" value="Znf_CCHC_sf"/>
</dbReference>
<dbReference type="EMBL" id="JAZDUA010000304">
    <property type="protein sequence ID" value="KAK7861721.1"/>
    <property type="molecule type" value="Genomic_DNA"/>
</dbReference>
<accession>A0AAN9Z1Z5</accession>
<sequence>MVYCFVGRRLDVRRCHCCWSYGHIATNYRGEDRRNKCYNYGHEGHIANPCKNQFIVLFAMKTTVQALEHASHSGKFSDRQETLNYD</sequence>
<evidence type="ECO:0000313" key="1">
    <source>
        <dbReference type="EMBL" id="KAK7861721.1"/>
    </source>
</evidence>
<dbReference type="Proteomes" id="UP001378592">
    <property type="component" value="Unassembled WGS sequence"/>
</dbReference>
<dbReference type="GO" id="GO:0003676">
    <property type="term" value="F:nucleic acid binding"/>
    <property type="evidence" value="ECO:0007669"/>
    <property type="project" value="InterPro"/>
</dbReference>
<name>A0AAN9Z1Z5_9ORTH</name>
<protein>
    <recommendedName>
        <fullName evidence="3">CCHC-type domain-containing protein</fullName>
    </recommendedName>
</protein>
<organism evidence="1 2">
    <name type="scientific">Gryllus longicercus</name>
    <dbReference type="NCBI Taxonomy" id="2509291"/>
    <lineage>
        <taxon>Eukaryota</taxon>
        <taxon>Metazoa</taxon>
        <taxon>Ecdysozoa</taxon>
        <taxon>Arthropoda</taxon>
        <taxon>Hexapoda</taxon>
        <taxon>Insecta</taxon>
        <taxon>Pterygota</taxon>
        <taxon>Neoptera</taxon>
        <taxon>Polyneoptera</taxon>
        <taxon>Orthoptera</taxon>
        <taxon>Ensifera</taxon>
        <taxon>Gryllidea</taxon>
        <taxon>Grylloidea</taxon>
        <taxon>Gryllidae</taxon>
        <taxon>Gryllinae</taxon>
        <taxon>Gryllus</taxon>
    </lineage>
</organism>
<dbReference type="GO" id="GO:0008270">
    <property type="term" value="F:zinc ion binding"/>
    <property type="evidence" value="ECO:0007669"/>
    <property type="project" value="InterPro"/>
</dbReference>
<evidence type="ECO:0008006" key="3">
    <source>
        <dbReference type="Google" id="ProtNLM"/>
    </source>
</evidence>
<proteinExistence type="predicted"/>
<dbReference type="Gene3D" id="4.10.60.10">
    <property type="entry name" value="Zinc finger, CCHC-type"/>
    <property type="match status" value="1"/>
</dbReference>
<comment type="caution">
    <text evidence="1">The sequence shown here is derived from an EMBL/GenBank/DDBJ whole genome shotgun (WGS) entry which is preliminary data.</text>
</comment>
<keyword evidence="2" id="KW-1185">Reference proteome</keyword>
<dbReference type="AlphaFoldDB" id="A0AAN9Z1Z5"/>